<dbReference type="GeneID" id="54986114"/>
<organism evidence="1 2">
    <name type="scientific">Escherichia phage DTL</name>
    <dbReference type="NCBI Taxonomy" id="2048061"/>
    <lineage>
        <taxon>Viruses</taxon>
        <taxon>Duplodnaviria</taxon>
        <taxon>Heunggongvirae</taxon>
        <taxon>Uroviricota</taxon>
        <taxon>Caudoviricetes</taxon>
        <taxon>Drexlerviridae</taxon>
        <taxon>Braunvirinae</taxon>
        <taxon>Loudonvirus</taxon>
        <taxon>Loudonvirus DTL</taxon>
    </lineage>
</organism>
<evidence type="ECO:0000313" key="1">
    <source>
        <dbReference type="EMBL" id="ATW61837.1"/>
    </source>
</evidence>
<dbReference type="EMBL" id="MG050172">
    <property type="protein sequence ID" value="ATW61837.1"/>
    <property type="molecule type" value="Genomic_DNA"/>
</dbReference>
<dbReference type="Proteomes" id="UP000241499">
    <property type="component" value="Segment"/>
</dbReference>
<protein>
    <submittedName>
        <fullName evidence="1">Uncharacterized protein</fullName>
    </submittedName>
</protein>
<name>A0A2H4PGR5_9CAUD</name>
<proteinExistence type="predicted"/>
<accession>A0A2H4PGR5</accession>
<reference evidence="1 2" key="1">
    <citation type="journal article" date="2017" name="J. Ind. Microbiol. Biotechnol.">
        <title>A novel bacteriophage (DTL-Phage) in an industrial fermentation process and CRISPR-based acquired resistance.</title>
        <authorList>
            <person name="Halter M.C."/>
            <person name="Zahn J.A."/>
        </authorList>
    </citation>
    <scope>NUCLEOTIDE SEQUENCE [LARGE SCALE GENOMIC DNA]</scope>
</reference>
<dbReference type="KEGG" id="vg:54986114"/>
<evidence type="ECO:0000313" key="2">
    <source>
        <dbReference type="Proteomes" id="UP000241499"/>
    </source>
</evidence>
<keyword evidence="2" id="KW-1185">Reference proteome</keyword>
<sequence length="121" mass="14537">MVDVMLLFQLSWLMDWRYQNYIQDTLFDSIGFTSNFSNYKHIQRSDKLMAIFTFENQWEAFKLMAIQELLKAGYKKHAPSLAECLDYSFEEDYLNADIETWRDRMVADIAEMKKDCPEDFE</sequence>
<dbReference type="RefSeq" id="YP_009795750.1">
    <property type="nucleotide sequence ID" value="NC_047893.1"/>
</dbReference>